<proteinExistence type="predicted"/>
<dbReference type="PANTHER" id="PTHR36182:SF2">
    <property type="entry name" value="LYTIC POLYSACCHARIDE MONOOXYGENASE"/>
    <property type="match status" value="1"/>
</dbReference>
<keyword evidence="4" id="KW-1185">Reference proteome</keyword>
<gene>
    <name evidence="3" type="ORF">OHK93_005930</name>
</gene>
<evidence type="ECO:0000313" key="4">
    <source>
        <dbReference type="Proteomes" id="UP001161017"/>
    </source>
</evidence>
<reference evidence="3" key="1">
    <citation type="journal article" date="2023" name="Genome Biol. Evol.">
        <title>First Whole Genome Sequence and Flow Cytometry Genome Size Data for the Lichen-Forming Fungus Ramalina farinacea (Ascomycota).</title>
        <authorList>
            <person name="Llewellyn T."/>
            <person name="Mian S."/>
            <person name="Hill R."/>
            <person name="Leitch I.J."/>
            <person name="Gaya E."/>
        </authorList>
    </citation>
    <scope>NUCLEOTIDE SEQUENCE</scope>
    <source>
        <strain evidence="3">LIQ254RAFAR</strain>
    </source>
</reference>
<dbReference type="Proteomes" id="UP001161017">
    <property type="component" value="Unassembled WGS sequence"/>
</dbReference>
<feature type="compositionally biased region" description="Polar residues" evidence="1">
    <location>
        <begin position="218"/>
        <end position="228"/>
    </location>
</feature>
<evidence type="ECO:0000313" key="3">
    <source>
        <dbReference type="EMBL" id="MDI1486670.1"/>
    </source>
</evidence>
<feature type="compositionally biased region" description="Low complexity" evidence="1">
    <location>
        <begin position="321"/>
        <end position="333"/>
    </location>
</feature>
<dbReference type="PANTHER" id="PTHR36182">
    <property type="entry name" value="PROTEIN, PUTATIVE (AFU_ORTHOLOGUE AFUA_6G10930)-RELATED"/>
    <property type="match status" value="1"/>
</dbReference>
<feature type="region of interest" description="Disordered" evidence="1">
    <location>
        <begin position="321"/>
        <end position="351"/>
    </location>
</feature>
<evidence type="ECO:0000256" key="1">
    <source>
        <dbReference type="SAM" id="MobiDB-lite"/>
    </source>
</evidence>
<dbReference type="AlphaFoldDB" id="A0AA43QHK3"/>
<keyword evidence="2" id="KW-0732">Signal</keyword>
<organism evidence="3 4">
    <name type="scientific">Ramalina farinacea</name>
    <dbReference type="NCBI Taxonomy" id="258253"/>
    <lineage>
        <taxon>Eukaryota</taxon>
        <taxon>Fungi</taxon>
        <taxon>Dikarya</taxon>
        <taxon>Ascomycota</taxon>
        <taxon>Pezizomycotina</taxon>
        <taxon>Lecanoromycetes</taxon>
        <taxon>OSLEUM clade</taxon>
        <taxon>Lecanoromycetidae</taxon>
        <taxon>Lecanorales</taxon>
        <taxon>Lecanorineae</taxon>
        <taxon>Ramalinaceae</taxon>
        <taxon>Ramalina</taxon>
    </lineage>
</organism>
<dbReference type="EMBL" id="JAPUFD010000004">
    <property type="protein sequence ID" value="MDI1486670.1"/>
    <property type="molecule type" value="Genomic_DNA"/>
</dbReference>
<sequence length="420" mass="43872">MRHSREILPIWALSILLPSALAHVRIEQPVPYGNPPPNTNPLLEDGSDWPCKYSLASDSLYQNWDVVQWNVMAIGSTQPLSFQGQATHGGGACQISLTKDVPPTKNSVFKVIKSIEGGCPSTNPGNVGTDPFGYGADKFQYTIPKEIAPANYTLAWTWFNKDGNREMYMNCAPITVTAGQSGGSGKRHLHERRLHERRIHEQRSTDGFDSLPDMFRANSGNGCTSPPSGNVLAIPQANLGSNVQRIGSEPLVAPVGNCGGQGSESAGAGQATSAASSPSQTAAAPSSTPPVASSSVASTVASSVPSVSGTTPTGVVISASQASPSAAAAPTATRVGAQGENTGSCPTPGKSVCSPDGKSWGTCMESLQRDFSQPAEAEFDFASTCQDVVLYGPILVKRGEASLIVDVRQSPSRFAEKLAL</sequence>
<dbReference type="Gene3D" id="2.70.50.70">
    <property type="match status" value="1"/>
</dbReference>
<name>A0AA43QHK3_9LECA</name>
<feature type="signal peptide" evidence="2">
    <location>
        <begin position="1"/>
        <end position="22"/>
    </location>
</feature>
<feature type="region of interest" description="Disordered" evidence="1">
    <location>
        <begin position="196"/>
        <end position="229"/>
    </location>
</feature>
<comment type="caution">
    <text evidence="3">The sequence shown here is derived from an EMBL/GenBank/DDBJ whole genome shotgun (WGS) entry which is preliminary data.</text>
</comment>
<feature type="compositionally biased region" description="Low complexity" evidence="1">
    <location>
        <begin position="263"/>
        <end position="294"/>
    </location>
</feature>
<evidence type="ECO:0000256" key="2">
    <source>
        <dbReference type="SAM" id="SignalP"/>
    </source>
</evidence>
<evidence type="ECO:0008006" key="5">
    <source>
        <dbReference type="Google" id="ProtNLM"/>
    </source>
</evidence>
<feature type="chain" id="PRO_5041375772" description="Lytic polysaccharide monooxygenase" evidence="2">
    <location>
        <begin position="23"/>
        <end position="420"/>
    </location>
</feature>
<accession>A0AA43QHK3</accession>
<protein>
    <recommendedName>
        <fullName evidence="5">Lytic polysaccharide monooxygenase</fullName>
    </recommendedName>
</protein>
<feature type="region of interest" description="Disordered" evidence="1">
    <location>
        <begin position="254"/>
        <end position="294"/>
    </location>
</feature>